<feature type="compositionally biased region" description="Low complexity" evidence="7">
    <location>
        <begin position="486"/>
        <end position="496"/>
    </location>
</feature>
<dbReference type="InterPro" id="IPR000719">
    <property type="entry name" value="Prot_kinase_dom"/>
</dbReference>
<feature type="compositionally biased region" description="Acidic residues" evidence="7">
    <location>
        <begin position="749"/>
        <end position="769"/>
    </location>
</feature>
<keyword evidence="10" id="KW-1185">Reference proteome</keyword>
<keyword evidence="3" id="KW-0808">Transferase</keyword>
<evidence type="ECO:0000313" key="9">
    <source>
        <dbReference type="EMBL" id="SHJ92660.1"/>
    </source>
</evidence>
<name>A0A1M6NA80_9ACTN</name>
<sequence>MSSWAPGYGTPVPLTQGRRARIVRATRSASGADVVLKVLPPNRGRAELERLRDLSGVPGVVPLLDAGSTADGGMFVALPFYPDGSFAELLANKGPAPVQEAAAVARSVAGALEAMHQRGMLHGDVCPGNVLRAGRTPVLTGFGAVHRAGESAPPPDPRSESFQHAAPEALRGEPRTAASDVYQLASTVWTLLVGRPPFAEGDFEPRSYAERALTREVRPVPRSDVSRKLRGVLTRAMAKEPGERYTSAAAFANAFEQARITRPAADSGDANAHTPPSGVRPPTAGWTPDAPSGTQTPAAAWTPDAPSGAHPPATAWTPETPSRARPAPQPHHPEQPPGAPGTTPVPPGAHTPAADRAPEAPPAAPGAPGAGRPPMPPAQPNAGTAPSGAHPAHTLPSGAQQPATARPPGAPPGAQPPATAWPPGTRPDPGSAPSGAHPAYTLPSGAQPGHGTAPSGARPAHTLPSGAQPPATAWPPRARPAPAQPAAPAAPGAAPFGYPPPGPPAPGGPPHGPVPVPPPGDRAPVVDAGGTAEIMMAKLRGEEISALRAWSRLEGWSGDGRSSFLPIDEIEQEKETADSRSPAVPGGAPARWRRHLHIAVSVCGILLVTAVSGVFASTSPPPVAETAAAVEPSPEPSPSGPADEVVSPEAPPEVAAPSAVALQDNLGNVMLSWTDNSGGTASFFVLGGPLGHDPATLARTGPGVVSAQVITENTVMEYCFTVIAVDGSSAPAAEVCTARGAARDAAREAEEEAEREAEEEAAEEEEAEADPSPSPAPRD</sequence>
<feature type="compositionally biased region" description="Pro residues" evidence="7">
    <location>
        <begin position="497"/>
        <end position="521"/>
    </location>
</feature>
<dbReference type="AlphaFoldDB" id="A0A1M6NA80"/>
<dbReference type="Proteomes" id="UP000184452">
    <property type="component" value="Unassembled WGS sequence"/>
</dbReference>
<accession>A0A1M6NA80</accession>
<feature type="region of interest" description="Disordered" evidence="7">
    <location>
        <begin position="625"/>
        <end position="655"/>
    </location>
</feature>
<evidence type="ECO:0000313" key="10">
    <source>
        <dbReference type="Proteomes" id="UP000184452"/>
    </source>
</evidence>
<dbReference type="GO" id="GO:0004674">
    <property type="term" value="F:protein serine/threonine kinase activity"/>
    <property type="evidence" value="ECO:0007669"/>
    <property type="project" value="UniProtKB-KW"/>
</dbReference>
<evidence type="ECO:0000256" key="6">
    <source>
        <dbReference type="ARBA" id="ARBA00022840"/>
    </source>
</evidence>
<dbReference type="GO" id="GO:0005524">
    <property type="term" value="F:ATP binding"/>
    <property type="evidence" value="ECO:0007669"/>
    <property type="project" value="UniProtKB-KW"/>
</dbReference>
<evidence type="ECO:0000256" key="7">
    <source>
        <dbReference type="SAM" id="MobiDB-lite"/>
    </source>
</evidence>
<feature type="domain" description="Protein kinase" evidence="8">
    <location>
        <begin position="8"/>
        <end position="256"/>
    </location>
</feature>
<dbReference type="EC" id="2.7.11.1" evidence="1"/>
<protein>
    <recommendedName>
        <fullName evidence="1">non-specific serine/threonine protein kinase</fullName>
        <ecNumber evidence="1">2.7.11.1</ecNumber>
    </recommendedName>
</protein>
<keyword evidence="4" id="KW-0547">Nucleotide-binding</keyword>
<organism evidence="9 10">
    <name type="scientific">Nocardiopsis flavescens</name>
    <dbReference type="NCBI Taxonomy" id="758803"/>
    <lineage>
        <taxon>Bacteria</taxon>
        <taxon>Bacillati</taxon>
        <taxon>Actinomycetota</taxon>
        <taxon>Actinomycetes</taxon>
        <taxon>Streptosporangiales</taxon>
        <taxon>Nocardiopsidaceae</taxon>
        <taxon>Nocardiopsis</taxon>
    </lineage>
</organism>
<dbReference type="CDD" id="cd14014">
    <property type="entry name" value="STKc_PknB_like"/>
    <property type="match status" value="1"/>
</dbReference>
<dbReference type="SMART" id="SM00220">
    <property type="entry name" value="S_TKc"/>
    <property type="match status" value="1"/>
</dbReference>
<evidence type="ECO:0000256" key="4">
    <source>
        <dbReference type="ARBA" id="ARBA00022741"/>
    </source>
</evidence>
<feature type="compositionally biased region" description="Pro residues" evidence="7">
    <location>
        <begin position="327"/>
        <end position="349"/>
    </location>
</feature>
<keyword evidence="2 9" id="KW-0723">Serine/threonine-protein kinase</keyword>
<dbReference type="RefSeq" id="WP_073380634.1">
    <property type="nucleotide sequence ID" value="NZ_FQZK01000011.1"/>
</dbReference>
<reference evidence="9 10" key="1">
    <citation type="submission" date="2016-11" db="EMBL/GenBank/DDBJ databases">
        <authorList>
            <person name="Jaros S."/>
            <person name="Januszkiewicz K."/>
            <person name="Wedrychowicz H."/>
        </authorList>
    </citation>
    <scope>NUCLEOTIDE SEQUENCE [LARGE SCALE GENOMIC DNA]</scope>
    <source>
        <strain evidence="9 10">CGMCC 4.5723</strain>
    </source>
</reference>
<evidence type="ECO:0000256" key="3">
    <source>
        <dbReference type="ARBA" id="ARBA00022679"/>
    </source>
</evidence>
<feature type="region of interest" description="Disordered" evidence="7">
    <location>
        <begin position="264"/>
        <end position="523"/>
    </location>
</feature>
<dbReference type="STRING" id="758803.SAMN05421803_111134"/>
<keyword evidence="5 9" id="KW-0418">Kinase</keyword>
<feature type="compositionally biased region" description="Pro residues" evidence="7">
    <location>
        <begin position="359"/>
        <end position="379"/>
    </location>
</feature>
<evidence type="ECO:0000256" key="1">
    <source>
        <dbReference type="ARBA" id="ARBA00012513"/>
    </source>
</evidence>
<evidence type="ECO:0000256" key="2">
    <source>
        <dbReference type="ARBA" id="ARBA00022527"/>
    </source>
</evidence>
<dbReference type="PANTHER" id="PTHR43289">
    <property type="entry name" value="MITOGEN-ACTIVATED PROTEIN KINASE KINASE KINASE 20-RELATED"/>
    <property type="match status" value="1"/>
</dbReference>
<evidence type="ECO:0000256" key="5">
    <source>
        <dbReference type="ARBA" id="ARBA00022777"/>
    </source>
</evidence>
<dbReference type="InterPro" id="IPR011009">
    <property type="entry name" value="Kinase-like_dom_sf"/>
</dbReference>
<dbReference type="EMBL" id="FQZK01000011">
    <property type="protein sequence ID" value="SHJ92660.1"/>
    <property type="molecule type" value="Genomic_DNA"/>
</dbReference>
<dbReference type="SUPFAM" id="SSF56112">
    <property type="entry name" value="Protein kinase-like (PK-like)"/>
    <property type="match status" value="1"/>
</dbReference>
<dbReference type="PANTHER" id="PTHR43289:SF6">
    <property type="entry name" value="SERINE_THREONINE-PROTEIN KINASE NEKL-3"/>
    <property type="match status" value="1"/>
</dbReference>
<proteinExistence type="predicted"/>
<gene>
    <name evidence="9" type="ORF">SAMN05421803_111134</name>
</gene>
<dbReference type="Gene3D" id="1.10.510.10">
    <property type="entry name" value="Transferase(Phosphotransferase) domain 1"/>
    <property type="match status" value="1"/>
</dbReference>
<dbReference type="Pfam" id="PF00069">
    <property type="entry name" value="Pkinase"/>
    <property type="match status" value="1"/>
</dbReference>
<feature type="region of interest" description="Disordered" evidence="7">
    <location>
        <begin position="735"/>
        <end position="779"/>
    </location>
</feature>
<feature type="compositionally biased region" description="Low complexity" evidence="7">
    <location>
        <begin position="641"/>
        <end position="655"/>
    </location>
</feature>
<dbReference type="OrthoDB" id="9762169at2"/>
<keyword evidence="6" id="KW-0067">ATP-binding</keyword>
<dbReference type="PROSITE" id="PS50011">
    <property type="entry name" value="PROTEIN_KINASE_DOM"/>
    <property type="match status" value="1"/>
</dbReference>
<evidence type="ECO:0000259" key="8">
    <source>
        <dbReference type="PROSITE" id="PS50011"/>
    </source>
</evidence>